<feature type="compositionally biased region" description="Low complexity" evidence="1">
    <location>
        <begin position="306"/>
        <end position="335"/>
    </location>
</feature>
<comment type="caution">
    <text evidence="2">The sequence shown here is derived from an EMBL/GenBank/DDBJ whole genome shotgun (WGS) entry which is preliminary data.</text>
</comment>
<keyword evidence="3" id="KW-1185">Reference proteome</keyword>
<organism evidence="2 3">
    <name type="scientific">Mycena metata</name>
    <dbReference type="NCBI Taxonomy" id="1033252"/>
    <lineage>
        <taxon>Eukaryota</taxon>
        <taxon>Fungi</taxon>
        <taxon>Dikarya</taxon>
        <taxon>Basidiomycota</taxon>
        <taxon>Agaricomycotina</taxon>
        <taxon>Agaricomycetes</taxon>
        <taxon>Agaricomycetidae</taxon>
        <taxon>Agaricales</taxon>
        <taxon>Marasmiineae</taxon>
        <taxon>Mycenaceae</taxon>
        <taxon>Mycena</taxon>
    </lineage>
</organism>
<name>A0AAD7N9M9_9AGAR</name>
<proteinExistence type="predicted"/>
<protein>
    <submittedName>
        <fullName evidence="2">Uncharacterized protein</fullName>
    </submittedName>
</protein>
<gene>
    <name evidence="2" type="ORF">B0H16DRAFT_1317279</name>
</gene>
<dbReference type="AlphaFoldDB" id="A0AAD7N9M9"/>
<accession>A0AAD7N9M9</accession>
<feature type="region of interest" description="Disordered" evidence="1">
    <location>
        <begin position="294"/>
        <end position="337"/>
    </location>
</feature>
<sequence length="351" mass="38461">MESDGALYSALLFTRRQGYPLFQPQLYDDLPDERMRNGVCIGDVGIVTRPGGFDPIFNILHDAGDNVVNPWGVPEDFGRLRLDDRDIAWQQLRYPAGSDVSNSAINKRRVAAGAGVNADFGANVEVSTNSKRNAILLLPDGASSWDLRSLHLFKHYAEKHTRNWYKFVNMTLQRGIANGDLYLVTGVTKSSSWSVAAIDQGTDGDTQLSMKLKAAQVVTANASYSWSWEETSSGSRHSGPRGRQALEQWTDNQTVFLRGYKTYLRLPQMARFPRAISVADSDWSNVHWRGVTTPYSSSSRWGGGNDTTSSGTGASGSDTSPQSSSGQQLSSETLSAVLEEADSNDYVDVVS</sequence>
<reference evidence="2" key="1">
    <citation type="submission" date="2023-03" db="EMBL/GenBank/DDBJ databases">
        <title>Massive genome expansion in bonnet fungi (Mycena s.s.) driven by repeated elements and novel gene families across ecological guilds.</title>
        <authorList>
            <consortium name="Lawrence Berkeley National Laboratory"/>
            <person name="Harder C.B."/>
            <person name="Miyauchi S."/>
            <person name="Viragh M."/>
            <person name="Kuo A."/>
            <person name="Thoen E."/>
            <person name="Andreopoulos B."/>
            <person name="Lu D."/>
            <person name="Skrede I."/>
            <person name="Drula E."/>
            <person name="Henrissat B."/>
            <person name="Morin E."/>
            <person name="Kohler A."/>
            <person name="Barry K."/>
            <person name="LaButti K."/>
            <person name="Morin E."/>
            <person name="Salamov A."/>
            <person name="Lipzen A."/>
            <person name="Mereny Z."/>
            <person name="Hegedus B."/>
            <person name="Baldrian P."/>
            <person name="Stursova M."/>
            <person name="Weitz H."/>
            <person name="Taylor A."/>
            <person name="Grigoriev I.V."/>
            <person name="Nagy L.G."/>
            <person name="Martin F."/>
            <person name="Kauserud H."/>
        </authorList>
    </citation>
    <scope>NUCLEOTIDE SEQUENCE</scope>
    <source>
        <strain evidence="2">CBHHK182m</strain>
    </source>
</reference>
<evidence type="ECO:0000256" key="1">
    <source>
        <dbReference type="SAM" id="MobiDB-lite"/>
    </source>
</evidence>
<dbReference type="Proteomes" id="UP001215598">
    <property type="component" value="Unassembled WGS sequence"/>
</dbReference>
<evidence type="ECO:0000313" key="2">
    <source>
        <dbReference type="EMBL" id="KAJ7752588.1"/>
    </source>
</evidence>
<evidence type="ECO:0000313" key="3">
    <source>
        <dbReference type="Proteomes" id="UP001215598"/>
    </source>
</evidence>
<dbReference type="EMBL" id="JARKIB010000058">
    <property type="protein sequence ID" value="KAJ7752588.1"/>
    <property type="molecule type" value="Genomic_DNA"/>
</dbReference>